<keyword evidence="3 5" id="KW-0238">DNA-binding</keyword>
<dbReference type="Gene3D" id="1.10.10.10">
    <property type="entry name" value="Winged helix-like DNA-binding domain superfamily/Winged helix DNA-binding domain"/>
    <property type="match status" value="1"/>
</dbReference>
<evidence type="ECO:0000256" key="1">
    <source>
        <dbReference type="ARBA" id="ARBA00005820"/>
    </source>
</evidence>
<gene>
    <name evidence="7" type="ORF">JM949_12180</name>
</gene>
<accession>A0ABS1YFF6</accession>
<feature type="DNA-binding region" description="OmpR/PhoB-type" evidence="5">
    <location>
        <begin position="1"/>
        <end position="91"/>
    </location>
</feature>
<feature type="domain" description="OmpR/PhoB-type" evidence="6">
    <location>
        <begin position="1"/>
        <end position="91"/>
    </location>
</feature>
<evidence type="ECO:0000256" key="4">
    <source>
        <dbReference type="ARBA" id="ARBA00023163"/>
    </source>
</evidence>
<dbReference type="PANTHER" id="PTHR35807:SF1">
    <property type="entry name" value="TRANSCRIPTIONAL REGULATOR REDD"/>
    <property type="match status" value="1"/>
</dbReference>
<proteinExistence type="inferred from homology"/>
<sequence length="240" mass="26901">MDLRFGVLGPLEIRDGGEPIVVRASKQRALIALLALRAGSAVSLAELYAALWDEDLPVDPKAAVHNYVRRLRRLLGEEAIATTASGYRLAVDREHVDLHQFRALVVEAERPEHADDPATKSEVLRKALQLWRGTPLPDVPSEYLQRYELSGLAEERLAALERRIDADLQRGAHAEVISRLRRLTGEHPLHEGFWSQLILALYRDGRNATRWRHITRRAAFSPPRQESIPARSCSGCTSGS</sequence>
<dbReference type="SUPFAM" id="SSF48452">
    <property type="entry name" value="TPR-like"/>
    <property type="match status" value="1"/>
</dbReference>
<dbReference type="SMART" id="SM00862">
    <property type="entry name" value="Trans_reg_C"/>
    <property type="match status" value="1"/>
</dbReference>
<reference evidence="7 8" key="1">
    <citation type="submission" date="2021-01" db="EMBL/GenBank/DDBJ databases">
        <title>Draft genome sequence of Micromonospora sp. strain STR1s_6.</title>
        <authorList>
            <person name="Karlyshev A."/>
            <person name="Jawad R."/>
        </authorList>
    </citation>
    <scope>NUCLEOTIDE SEQUENCE [LARGE SCALE GENOMIC DNA]</scope>
    <source>
        <strain evidence="7 8">STR1S-6</strain>
    </source>
</reference>
<dbReference type="InterPro" id="IPR011990">
    <property type="entry name" value="TPR-like_helical_dom_sf"/>
</dbReference>
<dbReference type="InterPro" id="IPR001867">
    <property type="entry name" value="OmpR/PhoB-type_DNA-bd"/>
</dbReference>
<dbReference type="InterPro" id="IPR036388">
    <property type="entry name" value="WH-like_DNA-bd_sf"/>
</dbReference>
<dbReference type="Proteomes" id="UP000622245">
    <property type="component" value="Unassembled WGS sequence"/>
</dbReference>
<dbReference type="PANTHER" id="PTHR35807">
    <property type="entry name" value="TRANSCRIPTIONAL REGULATOR REDD-RELATED"/>
    <property type="match status" value="1"/>
</dbReference>
<dbReference type="Pfam" id="PF03704">
    <property type="entry name" value="BTAD"/>
    <property type="match status" value="1"/>
</dbReference>
<dbReference type="InterPro" id="IPR051677">
    <property type="entry name" value="AfsR-DnrI-RedD_regulator"/>
</dbReference>
<comment type="caution">
    <text evidence="7">The sequence shown here is derived from an EMBL/GenBank/DDBJ whole genome shotgun (WGS) entry which is preliminary data.</text>
</comment>
<dbReference type="SUPFAM" id="SSF46894">
    <property type="entry name" value="C-terminal effector domain of the bipartite response regulators"/>
    <property type="match status" value="1"/>
</dbReference>
<dbReference type="Pfam" id="PF00486">
    <property type="entry name" value="Trans_reg_C"/>
    <property type="match status" value="1"/>
</dbReference>
<dbReference type="EMBL" id="JAEVHL010000044">
    <property type="protein sequence ID" value="MBM0276144.1"/>
    <property type="molecule type" value="Genomic_DNA"/>
</dbReference>
<evidence type="ECO:0000313" key="8">
    <source>
        <dbReference type="Proteomes" id="UP000622245"/>
    </source>
</evidence>
<evidence type="ECO:0000256" key="5">
    <source>
        <dbReference type="PROSITE-ProRule" id="PRU01091"/>
    </source>
</evidence>
<evidence type="ECO:0000256" key="2">
    <source>
        <dbReference type="ARBA" id="ARBA00023015"/>
    </source>
</evidence>
<evidence type="ECO:0000313" key="7">
    <source>
        <dbReference type="EMBL" id="MBM0276144.1"/>
    </source>
</evidence>
<comment type="similarity">
    <text evidence="1">Belongs to the AfsR/DnrI/RedD regulatory family.</text>
</comment>
<dbReference type="Gene3D" id="1.25.40.10">
    <property type="entry name" value="Tetratricopeptide repeat domain"/>
    <property type="match status" value="1"/>
</dbReference>
<name>A0ABS1YFF6_9ACTN</name>
<keyword evidence="8" id="KW-1185">Reference proteome</keyword>
<dbReference type="InterPro" id="IPR005158">
    <property type="entry name" value="BTAD"/>
</dbReference>
<dbReference type="PROSITE" id="PS51755">
    <property type="entry name" value="OMPR_PHOB"/>
    <property type="match status" value="1"/>
</dbReference>
<organism evidence="7 8">
    <name type="scientific">Micromonospora tarensis</name>
    <dbReference type="NCBI Taxonomy" id="2806100"/>
    <lineage>
        <taxon>Bacteria</taxon>
        <taxon>Bacillati</taxon>
        <taxon>Actinomycetota</taxon>
        <taxon>Actinomycetes</taxon>
        <taxon>Micromonosporales</taxon>
        <taxon>Micromonosporaceae</taxon>
        <taxon>Micromonospora</taxon>
    </lineage>
</organism>
<evidence type="ECO:0000256" key="3">
    <source>
        <dbReference type="ARBA" id="ARBA00023125"/>
    </source>
</evidence>
<keyword evidence="4" id="KW-0804">Transcription</keyword>
<evidence type="ECO:0000259" key="6">
    <source>
        <dbReference type="PROSITE" id="PS51755"/>
    </source>
</evidence>
<protein>
    <submittedName>
        <fullName evidence="7">AfsR/SARP family transcriptional regulator</fullName>
    </submittedName>
</protein>
<dbReference type="CDD" id="cd15831">
    <property type="entry name" value="BTAD"/>
    <property type="match status" value="1"/>
</dbReference>
<keyword evidence="2" id="KW-0805">Transcription regulation</keyword>
<dbReference type="InterPro" id="IPR016032">
    <property type="entry name" value="Sig_transdc_resp-reg_C-effctor"/>
</dbReference>
<dbReference type="SMART" id="SM01043">
    <property type="entry name" value="BTAD"/>
    <property type="match status" value="1"/>
</dbReference>